<protein>
    <submittedName>
        <fullName evidence="3">Uncharacterized protein</fullName>
    </submittedName>
</protein>
<evidence type="ECO:0000313" key="4">
    <source>
        <dbReference type="Proteomes" id="UP000738359"/>
    </source>
</evidence>
<feature type="region of interest" description="Disordered" evidence="1">
    <location>
        <begin position="27"/>
        <end position="90"/>
    </location>
</feature>
<sequence>MQIKALSLFSVFLAIILTIVATVQGAPAPTETPEAPTSTSDAETSPSATAGASPSATKDASLSVPFSAVNPEDDSDTQSGQARRVPKNKTQSKLQASLECWDAYISGRQFSITCSGSRWYEWTDCSNGYRYQAGPVSGTYRGTITCPYGYRALRGGAFGY</sequence>
<accession>A0A9P6J1A4</accession>
<feature type="signal peptide" evidence="2">
    <location>
        <begin position="1"/>
        <end position="25"/>
    </location>
</feature>
<feature type="compositionally biased region" description="Low complexity" evidence="1">
    <location>
        <begin position="27"/>
        <end position="57"/>
    </location>
</feature>
<dbReference type="AlphaFoldDB" id="A0A9P6J1A4"/>
<name>A0A9P6J1A4_MORAP</name>
<dbReference type="OrthoDB" id="2413612at2759"/>
<dbReference type="EMBL" id="JAAAHY010001060">
    <property type="protein sequence ID" value="KAF9953200.1"/>
    <property type="molecule type" value="Genomic_DNA"/>
</dbReference>
<keyword evidence="4" id="KW-1185">Reference proteome</keyword>
<evidence type="ECO:0000313" key="3">
    <source>
        <dbReference type="EMBL" id="KAF9953200.1"/>
    </source>
</evidence>
<dbReference type="Proteomes" id="UP000738359">
    <property type="component" value="Unassembled WGS sequence"/>
</dbReference>
<evidence type="ECO:0000256" key="2">
    <source>
        <dbReference type="SAM" id="SignalP"/>
    </source>
</evidence>
<evidence type="ECO:0000256" key="1">
    <source>
        <dbReference type="SAM" id="MobiDB-lite"/>
    </source>
</evidence>
<proteinExistence type="predicted"/>
<reference evidence="3" key="1">
    <citation type="journal article" date="2020" name="Fungal Divers.">
        <title>Resolving the Mortierellaceae phylogeny through synthesis of multi-gene phylogenetics and phylogenomics.</title>
        <authorList>
            <person name="Vandepol N."/>
            <person name="Liber J."/>
            <person name="Desiro A."/>
            <person name="Na H."/>
            <person name="Kennedy M."/>
            <person name="Barry K."/>
            <person name="Grigoriev I.V."/>
            <person name="Miller A.N."/>
            <person name="O'Donnell K."/>
            <person name="Stajich J.E."/>
            <person name="Bonito G."/>
        </authorList>
    </citation>
    <scope>NUCLEOTIDE SEQUENCE</scope>
    <source>
        <strain evidence="3">CK1249</strain>
    </source>
</reference>
<comment type="caution">
    <text evidence="3">The sequence shown here is derived from an EMBL/GenBank/DDBJ whole genome shotgun (WGS) entry which is preliminary data.</text>
</comment>
<feature type="chain" id="PRO_5040391033" evidence="2">
    <location>
        <begin position="26"/>
        <end position="160"/>
    </location>
</feature>
<gene>
    <name evidence="3" type="ORF">BGZ70_000337</name>
</gene>
<organism evidence="3 4">
    <name type="scientific">Mortierella alpina</name>
    <name type="common">Oleaginous fungus</name>
    <name type="synonym">Mortierella renispora</name>
    <dbReference type="NCBI Taxonomy" id="64518"/>
    <lineage>
        <taxon>Eukaryota</taxon>
        <taxon>Fungi</taxon>
        <taxon>Fungi incertae sedis</taxon>
        <taxon>Mucoromycota</taxon>
        <taxon>Mortierellomycotina</taxon>
        <taxon>Mortierellomycetes</taxon>
        <taxon>Mortierellales</taxon>
        <taxon>Mortierellaceae</taxon>
        <taxon>Mortierella</taxon>
    </lineage>
</organism>
<keyword evidence="2" id="KW-0732">Signal</keyword>